<feature type="coiled-coil region" evidence="6">
    <location>
        <begin position="116"/>
        <end position="360"/>
    </location>
</feature>
<evidence type="ECO:0000256" key="4">
    <source>
        <dbReference type="ARBA" id="ARBA00023089"/>
    </source>
</evidence>
<evidence type="ECO:0000256" key="3">
    <source>
        <dbReference type="ARBA" id="ARBA00022782"/>
    </source>
</evidence>
<dbReference type="GO" id="GO:0009908">
    <property type="term" value="P:flower development"/>
    <property type="evidence" value="ECO:0007669"/>
    <property type="project" value="UniProtKB-KW"/>
</dbReference>
<sequence>MKAAERKQGSLKMLAQELHSQANSILRFTLEWKELESHFESVKEGLTERGRELALQEKKVGEAWGRVRVKEVEVEGFSRELREKEGELCLIQGKVLERESELERKVEELGFVKHKVEKCTEELRVKERGLELAERRLNDLRVEVAGKEVELGLLSRAVEEQRNELTSKTKEVDDLANLISDSSSRLELKEKELNEVQESIKRCNDECRWKEIQLGDLEKRSKDCCAGLDSKRNQLDLMNEELAKTRNLVEEQQRELHSNEGHLGSIKEMIKEFGEELEKKEAEYVEVLKSVKDKEKQLQSLDTSIESSVKNLELKEAQLSALKADIDVGSKELSKMDKILEDAQSQMNRHSKELQAVKEQKLSMQSLAEDFAHFLESKDKSLGVVGKYLKGCLVQLESKVAQLNSIQSKLFICHKRLTAKGQSVDSMKGTLEKRVKELEIQVEQFRLREEELESKQKLHEERCAEVEARDKQLNSVADLLRGKEQLQSTTVSVVSCVQGNGRNLQLLLNEHFKKLDSLHSELWTALQKSPDPAKLVLEGMMGFYSAEGSGEYELAVIRKSCITLLEFLSRISPTVKPEVLKESMELARDWKSKLGIAPAVYPNRNVEAKEAWQALEFAENLAGSFILSPVHPSSEGLMCFTTLHEASSPQLLPDEPLPSVLSENEVTNALRNSPDPAKMIFDLIENSLVHQESKAIIPCNESVLRNQVLLLQQLTSVSPVVTPRGHEAARRLAVAWRGSLRLEAMDILAFLLFLAAYGLATHFEEDDVLKLAGRITHYKKSPDLWRALGLTMKVPGLIQSLVKKDMYIEAARFSCAFGLVNAYSPDLLFLKLLEKRKLLEHGKLLLESQCEAFDKHMDYLKQLLERVLELNFDPTLISSTLISHFQDMAMLLERKRSSLLGVFARLSQPQPPRLQGGSMEHGAIAVPNDIPSYMSNTNDQVTQQWQQQQHVYWSHEAQRNKRPRAGMQ</sequence>
<evidence type="ECO:0000313" key="7">
    <source>
        <dbReference type="EMBL" id="CAL1356331.1"/>
    </source>
</evidence>
<evidence type="ECO:0000256" key="1">
    <source>
        <dbReference type="ARBA" id="ARBA00008956"/>
    </source>
</evidence>
<accession>A0AAV2CK08</accession>
<feature type="coiled-coil region" evidence="6">
    <location>
        <begin position="428"/>
        <end position="469"/>
    </location>
</feature>
<gene>
    <name evidence="7" type="ORF">LTRI10_LOCUS4040</name>
</gene>
<evidence type="ECO:0000256" key="5">
    <source>
        <dbReference type="RuleBase" id="RU364012"/>
    </source>
</evidence>
<comment type="similarity">
    <text evidence="1 5">Belongs to the Frigida family.</text>
</comment>
<organism evidence="7 8">
    <name type="scientific">Linum trigynum</name>
    <dbReference type="NCBI Taxonomy" id="586398"/>
    <lineage>
        <taxon>Eukaryota</taxon>
        <taxon>Viridiplantae</taxon>
        <taxon>Streptophyta</taxon>
        <taxon>Embryophyta</taxon>
        <taxon>Tracheophyta</taxon>
        <taxon>Spermatophyta</taxon>
        <taxon>Magnoliopsida</taxon>
        <taxon>eudicotyledons</taxon>
        <taxon>Gunneridae</taxon>
        <taxon>Pentapetalae</taxon>
        <taxon>rosids</taxon>
        <taxon>fabids</taxon>
        <taxon>Malpighiales</taxon>
        <taxon>Linaceae</taxon>
        <taxon>Linum</taxon>
    </lineage>
</organism>
<dbReference type="EMBL" id="OZ034813">
    <property type="protein sequence ID" value="CAL1356331.1"/>
    <property type="molecule type" value="Genomic_DNA"/>
</dbReference>
<keyword evidence="6" id="KW-0175">Coiled coil</keyword>
<dbReference type="Pfam" id="PF07899">
    <property type="entry name" value="Frigida"/>
    <property type="match status" value="2"/>
</dbReference>
<evidence type="ECO:0000313" key="8">
    <source>
        <dbReference type="Proteomes" id="UP001497516"/>
    </source>
</evidence>
<dbReference type="InterPro" id="IPR012474">
    <property type="entry name" value="Frigida"/>
</dbReference>
<dbReference type="PANTHER" id="PTHR31791">
    <property type="entry name" value="FRIGIDA-LIKE PROTEIN 3-RELATED"/>
    <property type="match status" value="1"/>
</dbReference>
<keyword evidence="8" id="KW-1185">Reference proteome</keyword>
<evidence type="ECO:0000256" key="2">
    <source>
        <dbReference type="ARBA" id="ARBA00022473"/>
    </source>
</evidence>
<keyword evidence="4 5" id="KW-0287">Flowering</keyword>
<keyword evidence="3 5" id="KW-0221">Differentiation</keyword>
<dbReference type="PANTHER" id="PTHR31791:SF37">
    <property type="entry name" value="A_TM021B04.7 PROTEIN"/>
    <property type="match status" value="1"/>
</dbReference>
<protein>
    <recommendedName>
        <fullName evidence="5">FRIGIDA-like protein</fullName>
    </recommendedName>
</protein>
<dbReference type="AlphaFoldDB" id="A0AAV2CK08"/>
<keyword evidence="2 5" id="KW-0217">Developmental protein</keyword>
<reference evidence="7 8" key="1">
    <citation type="submission" date="2024-04" db="EMBL/GenBank/DDBJ databases">
        <authorList>
            <person name="Fracassetti M."/>
        </authorList>
    </citation>
    <scope>NUCLEOTIDE SEQUENCE [LARGE SCALE GENOMIC DNA]</scope>
</reference>
<dbReference type="SUPFAM" id="SSF57997">
    <property type="entry name" value="Tropomyosin"/>
    <property type="match status" value="1"/>
</dbReference>
<evidence type="ECO:0000256" key="6">
    <source>
        <dbReference type="SAM" id="Coils"/>
    </source>
</evidence>
<name>A0AAV2CK08_9ROSI</name>
<dbReference type="GO" id="GO:0030154">
    <property type="term" value="P:cell differentiation"/>
    <property type="evidence" value="ECO:0007669"/>
    <property type="project" value="UniProtKB-KW"/>
</dbReference>
<proteinExistence type="inferred from homology"/>
<dbReference type="Proteomes" id="UP001497516">
    <property type="component" value="Chromosome 1"/>
</dbReference>